<name>A0ACC1C848_9ROSI</name>
<organism evidence="1 2">
    <name type="scientific">Pistacia atlantica</name>
    <dbReference type="NCBI Taxonomy" id="434234"/>
    <lineage>
        <taxon>Eukaryota</taxon>
        <taxon>Viridiplantae</taxon>
        <taxon>Streptophyta</taxon>
        <taxon>Embryophyta</taxon>
        <taxon>Tracheophyta</taxon>
        <taxon>Spermatophyta</taxon>
        <taxon>Magnoliopsida</taxon>
        <taxon>eudicotyledons</taxon>
        <taxon>Gunneridae</taxon>
        <taxon>Pentapetalae</taxon>
        <taxon>rosids</taxon>
        <taxon>malvids</taxon>
        <taxon>Sapindales</taxon>
        <taxon>Anacardiaceae</taxon>
        <taxon>Pistacia</taxon>
    </lineage>
</organism>
<comment type="caution">
    <text evidence="1">The sequence shown here is derived from an EMBL/GenBank/DDBJ whole genome shotgun (WGS) entry which is preliminary data.</text>
</comment>
<reference evidence="2" key="1">
    <citation type="journal article" date="2023" name="G3 (Bethesda)">
        <title>Genome assembly and association tests identify interacting loci associated with vigor, precocity, and sex in interspecific pistachio rootstocks.</title>
        <authorList>
            <person name="Palmer W."/>
            <person name="Jacygrad E."/>
            <person name="Sagayaradj S."/>
            <person name="Cavanaugh K."/>
            <person name="Han R."/>
            <person name="Bertier L."/>
            <person name="Beede B."/>
            <person name="Kafkas S."/>
            <person name="Golino D."/>
            <person name="Preece J."/>
            <person name="Michelmore R."/>
        </authorList>
    </citation>
    <scope>NUCLEOTIDE SEQUENCE [LARGE SCALE GENOMIC DNA]</scope>
</reference>
<accession>A0ACC1C848</accession>
<proteinExistence type="predicted"/>
<keyword evidence="2" id="KW-1185">Reference proteome</keyword>
<protein>
    <submittedName>
        <fullName evidence="1">Uncharacterized protein</fullName>
    </submittedName>
</protein>
<gene>
    <name evidence="1" type="ORF">Patl1_02689</name>
</gene>
<evidence type="ECO:0000313" key="2">
    <source>
        <dbReference type="Proteomes" id="UP001164250"/>
    </source>
</evidence>
<sequence length="343" mass="38316">MKYTNSTPQNDAAVADTHHNPSSPRRTRGRARSTLTEDDNNTNNDRNVNNSNSNIGHLASPERSRQGDANEITILPPRWDSVAVKGRKRQYSSSSSGYIVGGRRVLTNAHSVEHHTQVKLKMCGSDTKYLATVFSIGTESMLTVNDDEFWEGVSPVELEIYQLFKMLSLLWDTYAHGSTELPGMQIDAAINSGNSGGPAVNDKGKYVGIAFQSLKHEDVENIGYVIPTPVIMRFIQDYERNGAYTEHLSYLPYFWILTVLRTFQFLNSMVMSNVLVFPILGVEWQKMEIPDLGMTMGMRRDQKGVRVRRIEPTASESQVLKPSDIIISFDGIDIANDGTACDC</sequence>
<dbReference type="EMBL" id="CM047897">
    <property type="protein sequence ID" value="KAJ0111720.1"/>
    <property type="molecule type" value="Genomic_DNA"/>
</dbReference>
<evidence type="ECO:0000313" key="1">
    <source>
        <dbReference type="EMBL" id="KAJ0111720.1"/>
    </source>
</evidence>
<dbReference type="Proteomes" id="UP001164250">
    <property type="component" value="Chromosome 1"/>
</dbReference>